<dbReference type="Gene3D" id="3.40.50.12780">
    <property type="entry name" value="N-terminal domain of ligase-like"/>
    <property type="match status" value="1"/>
</dbReference>
<reference evidence="7 8" key="1">
    <citation type="submission" date="2017-02" db="EMBL/GenBank/DDBJ databases">
        <title>Paraburkholderia sophoroidis sp. nov. and Paraburkholderia steynii sp. nov. rhizobial symbionts of the fynbos legume Hypocalyptus sophoroides.</title>
        <authorList>
            <person name="Steenkamp E.T."/>
            <person name="Beukes C.W."/>
            <person name="Van Zyl E."/>
            <person name="Avontuur J."/>
            <person name="Chan W.Y."/>
            <person name="Hassen A."/>
            <person name="Palmer M."/>
            <person name="Mthombeni L."/>
            <person name="Phalane F."/>
            <person name="Sereme K."/>
            <person name="Venter S.N."/>
        </authorList>
    </citation>
    <scope>NUCLEOTIDE SEQUENCE [LARGE SCALE GENOMIC DNA]</scope>
    <source>
        <strain evidence="7 8">HC1.1ba</strain>
    </source>
</reference>
<feature type="domain" description="AMP-binding enzyme C-terminal" evidence="6">
    <location>
        <begin position="462"/>
        <end position="540"/>
    </location>
</feature>
<dbReference type="Pfam" id="PF00501">
    <property type="entry name" value="AMP-binding"/>
    <property type="match status" value="1"/>
</dbReference>
<dbReference type="InterPro" id="IPR000873">
    <property type="entry name" value="AMP-dep_synth/lig_dom"/>
</dbReference>
<keyword evidence="4" id="KW-0067">ATP-binding</keyword>
<dbReference type="GO" id="GO:0015645">
    <property type="term" value="F:fatty acid ligase activity"/>
    <property type="evidence" value="ECO:0007669"/>
    <property type="project" value="TreeGrafter"/>
</dbReference>
<dbReference type="EMBL" id="MWML01000009">
    <property type="protein sequence ID" value="TCG09578.1"/>
    <property type="molecule type" value="Genomic_DNA"/>
</dbReference>
<evidence type="ECO:0000313" key="8">
    <source>
        <dbReference type="Proteomes" id="UP000294200"/>
    </source>
</evidence>
<dbReference type="InterPro" id="IPR051087">
    <property type="entry name" value="Mitochondrial_ACSM"/>
</dbReference>
<protein>
    <submittedName>
        <fullName evidence="7">AMP-dependent synthetase</fullName>
    </submittedName>
</protein>
<proteinExistence type="inferred from homology"/>
<evidence type="ECO:0000259" key="6">
    <source>
        <dbReference type="Pfam" id="PF13193"/>
    </source>
</evidence>
<dbReference type="GO" id="GO:0004321">
    <property type="term" value="F:fatty-acyl-CoA synthase activity"/>
    <property type="evidence" value="ECO:0007669"/>
    <property type="project" value="TreeGrafter"/>
</dbReference>
<comment type="caution">
    <text evidence="7">The sequence shown here is derived from an EMBL/GenBank/DDBJ whole genome shotgun (WGS) entry which is preliminary data.</text>
</comment>
<dbReference type="PANTHER" id="PTHR43605">
    <property type="entry name" value="ACYL-COENZYME A SYNTHETASE"/>
    <property type="match status" value="1"/>
</dbReference>
<sequence>MDIKTTLSDPRLRVTELVSQYTDPSASVAWLLCDRHNPQSVAYEVVDATLEAKRLTYGELRRQSEAFAAGLASLGIGKGDRVATLAGKSQEFLIALMAIWRLGAVHVPLFTAFAPAAIALRLTGSRAKVVICDSAQAPKLATGEDMPENPLWRVVVIGGEQAANADPLAVTFESVLKGGAQQPVSAAASLGGDAPFIHIFTSGTTGRPKAVVVPIRALAAFHSYVEFGIGLRDDDVYWCAADPGWGYGLYFGVLGSFCTGVHSVLLKAGFEPLTTYRVLVDRNVTNFAAAPTVYRSLLCSEIEPPPGLALRCASSAGEPLTPDVNEWAVGALGVEVFDHYGQTEAGMLINNHHDPRLTRPVKAGSMGVAMPGWKAVVLDRDNDVEIGVGEVGRVAFELAKSQLAWFKGYEDDPAKSAERFAGDGRWYLSGDLGRVDEDGYFFFSSREDDVIIMAGYRIGPFEVESVIAAHPDVAECAVIAVPDKVRGEVIEAYVVLRRHEKAGPEMEHEIQQWVKTRYAAHAYPRQVHFSAELPKTPSGKIQRFVLREQRKKDGSIAATGAGTN</sequence>
<keyword evidence="8" id="KW-1185">Reference proteome</keyword>
<evidence type="ECO:0000313" key="7">
    <source>
        <dbReference type="EMBL" id="TCG09578.1"/>
    </source>
</evidence>
<organism evidence="7 8">
    <name type="scientific">Paraburkholderia steynii</name>
    <dbReference type="NCBI Taxonomy" id="1245441"/>
    <lineage>
        <taxon>Bacteria</taxon>
        <taxon>Pseudomonadati</taxon>
        <taxon>Pseudomonadota</taxon>
        <taxon>Betaproteobacteria</taxon>
        <taxon>Burkholderiales</taxon>
        <taxon>Burkholderiaceae</taxon>
        <taxon>Paraburkholderia</taxon>
    </lineage>
</organism>
<evidence type="ECO:0000256" key="2">
    <source>
        <dbReference type="ARBA" id="ARBA00022598"/>
    </source>
</evidence>
<evidence type="ECO:0000259" key="5">
    <source>
        <dbReference type="Pfam" id="PF00501"/>
    </source>
</evidence>
<dbReference type="SUPFAM" id="SSF56801">
    <property type="entry name" value="Acetyl-CoA synthetase-like"/>
    <property type="match status" value="1"/>
</dbReference>
<evidence type="ECO:0000256" key="1">
    <source>
        <dbReference type="ARBA" id="ARBA00006432"/>
    </source>
</evidence>
<dbReference type="AlphaFoldDB" id="A0A4V2NHP2"/>
<dbReference type="Gene3D" id="3.30.300.30">
    <property type="match status" value="1"/>
</dbReference>
<name>A0A4V2NHP2_9BURK</name>
<gene>
    <name evidence="7" type="ORF">BZM27_04450</name>
</gene>
<dbReference type="InterPro" id="IPR042099">
    <property type="entry name" value="ANL_N_sf"/>
</dbReference>
<keyword evidence="3" id="KW-0547">Nucleotide-binding</keyword>
<feature type="domain" description="AMP-dependent synthetase/ligase" evidence="5">
    <location>
        <begin position="39"/>
        <end position="395"/>
    </location>
</feature>
<dbReference type="GO" id="GO:0006633">
    <property type="term" value="P:fatty acid biosynthetic process"/>
    <property type="evidence" value="ECO:0007669"/>
    <property type="project" value="TreeGrafter"/>
</dbReference>
<evidence type="ECO:0000256" key="3">
    <source>
        <dbReference type="ARBA" id="ARBA00022741"/>
    </source>
</evidence>
<dbReference type="Pfam" id="PF13193">
    <property type="entry name" value="AMP-binding_C"/>
    <property type="match status" value="1"/>
</dbReference>
<dbReference type="Proteomes" id="UP000294200">
    <property type="component" value="Unassembled WGS sequence"/>
</dbReference>
<dbReference type="GO" id="GO:0016405">
    <property type="term" value="F:CoA-ligase activity"/>
    <property type="evidence" value="ECO:0007669"/>
    <property type="project" value="UniProtKB-ARBA"/>
</dbReference>
<dbReference type="FunFam" id="3.30.300.30:FF:000005">
    <property type="entry name" value="Acyl-coenzyme A synthetase ACSM5, mitochondrial"/>
    <property type="match status" value="1"/>
</dbReference>
<keyword evidence="2" id="KW-0436">Ligase</keyword>
<evidence type="ECO:0000256" key="4">
    <source>
        <dbReference type="ARBA" id="ARBA00022840"/>
    </source>
</evidence>
<dbReference type="GO" id="GO:0005524">
    <property type="term" value="F:ATP binding"/>
    <property type="evidence" value="ECO:0007669"/>
    <property type="project" value="UniProtKB-KW"/>
</dbReference>
<dbReference type="InterPro" id="IPR045851">
    <property type="entry name" value="AMP-bd_C_sf"/>
</dbReference>
<dbReference type="PANTHER" id="PTHR43605:SF10">
    <property type="entry name" value="ACYL-COA SYNTHETASE MEDIUM CHAIN FAMILY MEMBER 3"/>
    <property type="match status" value="1"/>
</dbReference>
<accession>A0A4V2NHP2</accession>
<dbReference type="InterPro" id="IPR025110">
    <property type="entry name" value="AMP-bd_C"/>
</dbReference>
<dbReference type="GO" id="GO:0006637">
    <property type="term" value="P:acyl-CoA metabolic process"/>
    <property type="evidence" value="ECO:0007669"/>
    <property type="project" value="TreeGrafter"/>
</dbReference>
<comment type="similarity">
    <text evidence="1">Belongs to the ATP-dependent AMP-binding enzyme family.</text>
</comment>